<reference evidence="2 3" key="1">
    <citation type="submission" date="2018-01" db="EMBL/GenBank/DDBJ databases">
        <title>Complete and assembled Genome of Pantoea gaviniae DSM22758T.</title>
        <authorList>
            <person name="Stevens M.J.A."/>
            <person name="Zurfluh K."/>
            <person name="Stephan R."/>
        </authorList>
    </citation>
    <scope>NUCLEOTIDE SEQUENCE [LARGE SCALE GENOMIC DNA]</scope>
    <source>
        <strain evidence="2 3">DSM 22758</strain>
    </source>
</reference>
<accession>A0A1X1ED51</accession>
<organism evidence="2 3">
    <name type="scientific">Mixta gaviniae</name>
    <dbReference type="NCBI Taxonomy" id="665914"/>
    <lineage>
        <taxon>Bacteria</taxon>
        <taxon>Pseudomonadati</taxon>
        <taxon>Pseudomonadota</taxon>
        <taxon>Gammaproteobacteria</taxon>
        <taxon>Enterobacterales</taxon>
        <taxon>Erwiniaceae</taxon>
        <taxon>Mixta</taxon>
    </lineage>
</organism>
<sequence>MNLANSGADVRPAAKRPLRKDSLHLWRLCRVIPEVEALLRACPPRLHLLVKFAAAFSSCIAVIFLLQSQKSGKTLQSRNHKVREKG</sequence>
<gene>
    <name evidence="2" type="ORF">C2E15_12430</name>
</gene>
<name>A0A1X1ED51_9GAMM</name>
<keyword evidence="3" id="KW-1185">Reference proteome</keyword>
<feature type="transmembrane region" description="Helical" evidence="1">
    <location>
        <begin position="48"/>
        <end position="66"/>
    </location>
</feature>
<evidence type="ECO:0000256" key="1">
    <source>
        <dbReference type="SAM" id="Phobius"/>
    </source>
</evidence>
<keyword evidence="1" id="KW-1133">Transmembrane helix</keyword>
<evidence type="ECO:0000313" key="2">
    <source>
        <dbReference type="EMBL" id="AUX93801.1"/>
    </source>
</evidence>
<dbReference type="AlphaFoldDB" id="A0A1X1ED51"/>
<dbReference type="EMBL" id="CP026377">
    <property type="protein sequence ID" value="AUX93801.1"/>
    <property type="molecule type" value="Genomic_DNA"/>
</dbReference>
<keyword evidence="1" id="KW-0472">Membrane</keyword>
<dbReference type="Proteomes" id="UP000238365">
    <property type="component" value="Chromosome"/>
</dbReference>
<proteinExistence type="predicted"/>
<dbReference type="KEGG" id="pgz:C2E15_12430"/>
<evidence type="ECO:0000313" key="3">
    <source>
        <dbReference type="Proteomes" id="UP000238365"/>
    </source>
</evidence>
<dbReference type="RefSeq" id="WP_104957642.1">
    <property type="nucleotide sequence ID" value="NZ_CP026377.1"/>
</dbReference>
<protein>
    <submittedName>
        <fullName evidence="2">Uncharacterized protein</fullName>
    </submittedName>
</protein>
<keyword evidence="1" id="KW-0812">Transmembrane</keyword>